<keyword evidence="4" id="KW-0132">Cell division</keyword>
<dbReference type="GO" id="GO:0035372">
    <property type="term" value="P:protein localization to microtubule"/>
    <property type="evidence" value="ECO:0007669"/>
    <property type="project" value="UniProtKB-ARBA"/>
</dbReference>
<dbReference type="SUPFAM" id="SSF47576">
    <property type="entry name" value="Calponin-homology domain, CH-domain"/>
    <property type="match status" value="1"/>
</dbReference>
<sequence>MAESRQELVNWVNDLLLTNITKVEQCGTGAVFCQIFDSIYLDVPMQKVRFDVNNEYQYLNNFKVLQSVFTKYHIDRSIPVERLVKCRFQDNLEFLQWTRRYWEANFPGHEYDPLSRRKGPVPISAVNGGGAGSSRPASRNVSAGSAHGRTSANTTRPVAPRVASAPKPRASLNGAAAGPRRPAAAGAGPGAGGAALTAAKERVGELEKENSELVSAIDLVESERDFYFQKLRDIEVLIQTAADQLGDANGELADGVENLDVNKEKEDANTNSTHAQLVREIQTILYSTTEGFEIPTQEYETEETF</sequence>
<evidence type="ECO:0000256" key="4">
    <source>
        <dbReference type="ARBA" id="ARBA00022618"/>
    </source>
</evidence>
<keyword evidence="5 9" id="KW-0493">Microtubule</keyword>
<evidence type="ECO:0000313" key="15">
    <source>
        <dbReference type="Proteomes" id="UP000761534"/>
    </source>
</evidence>
<dbReference type="EMBL" id="SWFS01000053">
    <property type="protein sequence ID" value="KAA8917212.1"/>
    <property type="molecule type" value="Genomic_DNA"/>
</dbReference>
<dbReference type="Gene3D" id="1.10.418.10">
    <property type="entry name" value="Calponin-like domain"/>
    <property type="match status" value="1"/>
</dbReference>
<keyword evidence="10" id="KW-0175">Coiled coil</keyword>
<dbReference type="Proteomes" id="UP000761534">
    <property type="component" value="Unassembled WGS sequence"/>
</dbReference>
<evidence type="ECO:0000256" key="9">
    <source>
        <dbReference type="PROSITE-ProRule" id="PRU00576"/>
    </source>
</evidence>
<dbReference type="InterPro" id="IPR036133">
    <property type="entry name" value="EB1_C_sf"/>
</dbReference>
<evidence type="ECO:0000259" key="13">
    <source>
        <dbReference type="PROSITE" id="PS51230"/>
    </source>
</evidence>
<reference evidence="14" key="1">
    <citation type="journal article" date="2019" name="G3 (Bethesda)">
        <title>Genome Assemblies of Two Rare Opportunistic Yeast Pathogens: Diutina rugosa (syn. Candida rugosa) and Trichomonascus ciferrii (syn. Candida ciferrii).</title>
        <authorList>
            <person name="Mixao V."/>
            <person name="Saus E."/>
            <person name="Hansen A.P."/>
            <person name="Lass-Florl C."/>
            <person name="Gabaldon T."/>
        </authorList>
    </citation>
    <scope>NUCLEOTIDE SEQUENCE</scope>
    <source>
        <strain evidence="14">CBS 4856</strain>
    </source>
</reference>
<dbReference type="GO" id="GO:0051010">
    <property type="term" value="F:microtubule plus-end binding"/>
    <property type="evidence" value="ECO:0007669"/>
    <property type="project" value="UniProtKB-ARBA"/>
</dbReference>
<dbReference type="InterPro" id="IPR027328">
    <property type="entry name" value="MAPRE"/>
</dbReference>
<evidence type="ECO:0008006" key="16">
    <source>
        <dbReference type="Google" id="ProtNLM"/>
    </source>
</evidence>
<evidence type="ECO:0000256" key="1">
    <source>
        <dbReference type="ARBA" id="ARBA00004245"/>
    </source>
</evidence>
<dbReference type="Gene3D" id="1.20.5.1430">
    <property type="match status" value="1"/>
</dbReference>
<organism evidence="14 15">
    <name type="scientific">Trichomonascus ciferrii</name>
    <dbReference type="NCBI Taxonomy" id="44093"/>
    <lineage>
        <taxon>Eukaryota</taxon>
        <taxon>Fungi</taxon>
        <taxon>Dikarya</taxon>
        <taxon>Ascomycota</taxon>
        <taxon>Saccharomycotina</taxon>
        <taxon>Dipodascomycetes</taxon>
        <taxon>Dipodascales</taxon>
        <taxon>Trichomonascaceae</taxon>
        <taxon>Trichomonascus</taxon>
        <taxon>Trichomonascus ciferrii complex</taxon>
    </lineage>
</organism>
<dbReference type="GO" id="GO:0051233">
    <property type="term" value="C:spindle midzone"/>
    <property type="evidence" value="ECO:0007669"/>
    <property type="project" value="UniProtKB-ARBA"/>
</dbReference>
<dbReference type="PROSITE" id="PS51230">
    <property type="entry name" value="EB1_C"/>
    <property type="match status" value="1"/>
</dbReference>
<feature type="compositionally biased region" description="Polar residues" evidence="11">
    <location>
        <begin position="140"/>
        <end position="156"/>
    </location>
</feature>
<feature type="coiled-coil region" evidence="10">
    <location>
        <begin position="196"/>
        <end position="223"/>
    </location>
</feature>
<dbReference type="SUPFAM" id="SSF140612">
    <property type="entry name" value="EB1 dimerisation domain-like"/>
    <property type="match status" value="1"/>
</dbReference>
<evidence type="ECO:0000313" key="14">
    <source>
        <dbReference type="EMBL" id="KAA8917212.1"/>
    </source>
</evidence>
<feature type="domain" description="Calponin-homology (CH)" evidence="12">
    <location>
        <begin position="2"/>
        <end position="103"/>
    </location>
</feature>
<feature type="compositionally biased region" description="Low complexity" evidence="11">
    <location>
        <begin position="174"/>
        <end position="186"/>
    </location>
</feature>
<keyword evidence="7" id="KW-0206">Cytoskeleton</keyword>
<evidence type="ECO:0000259" key="12">
    <source>
        <dbReference type="PROSITE" id="PS50021"/>
    </source>
</evidence>
<comment type="similarity">
    <text evidence="2">Belongs to the MAPRE family.</text>
</comment>
<evidence type="ECO:0000256" key="2">
    <source>
        <dbReference type="ARBA" id="ARBA00010729"/>
    </source>
</evidence>
<dbReference type="GO" id="GO:0051301">
    <property type="term" value="P:cell division"/>
    <property type="evidence" value="ECO:0007669"/>
    <property type="project" value="UniProtKB-KW"/>
</dbReference>
<feature type="region of interest" description="Disordered" evidence="11">
    <location>
        <begin position="122"/>
        <end position="193"/>
    </location>
</feature>
<evidence type="ECO:0000256" key="11">
    <source>
        <dbReference type="SAM" id="MobiDB-lite"/>
    </source>
</evidence>
<keyword evidence="15" id="KW-1185">Reference proteome</keyword>
<dbReference type="PROSITE" id="PS50021">
    <property type="entry name" value="CH"/>
    <property type="match status" value="1"/>
</dbReference>
<evidence type="ECO:0000256" key="3">
    <source>
        <dbReference type="ARBA" id="ARBA00022490"/>
    </source>
</evidence>
<evidence type="ECO:0000256" key="10">
    <source>
        <dbReference type="SAM" id="Coils"/>
    </source>
</evidence>
<dbReference type="GO" id="GO:0007010">
    <property type="term" value="P:cytoskeleton organization"/>
    <property type="evidence" value="ECO:0007669"/>
    <property type="project" value="UniProtKB-ARBA"/>
</dbReference>
<proteinExistence type="inferred from homology"/>
<evidence type="ECO:0000256" key="5">
    <source>
        <dbReference type="ARBA" id="ARBA00022701"/>
    </source>
</evidence>
<dbReference type="InterPro" id="IPR001715">
    <property type="entry name" value="CH_dom"/>
</dbReference>
<keyword evidence="3" id="KW-0963">Cytoplasm</keyword>
<keyword evidence="6" id="KW-0498">Mitosis</keyword>
<dbReference type="VEuPathDB" id="FungiDB:TRICI_000605"/>
<feature type="domain" description="EB1 C-terminal" evidence="13">
    <location>
        <begin position="195"/>
        <end position="294"/>
    </location>
</feature>
<dbReference type="AlphaFoldDB" id="A0A642VAS2"/>
<protein>
    <recommendedName>
        <fullName evidence="16">Calponin-homology (CH) domain-containing protein</fullName>
    </recommendedName>
</protein>
<comment type="subcellular location">
    <subcellularLocation>
        <location evidence="1">Cytoplasm</location>
        <location evidence="1">Cytoskeleton</location>
    </subcellularLocation>
</comment>
<evidence type="ECO:0000256" key="6">
    <source>
        <dbReference type="ARBA" id="ARBA00022776"/>
    </source>
</evidence>
<accession>A0A642VAS2</accession>
<dbReference type="PANTHER" id="PTHR10623">
    <property type="entry name" value="MICROTUBULE-ASSOCIATED PROTEIN RP/EB FAMILY MEMBER"/>
    <property type="match status" value="1"/>
</dbReference>
<dbReference type="InterPro" id="IPR004953">
    <property type="entry name" value="EB1_C"/>
</dbReference>
<dbReference type="GO" id="GO:0030473">
    <property type="term" value="P:nuclear migration along microtubule"/>
    <property type="evidence" value="ECO:0007669"/>
    <property type="project" value="UniProtKB-ARBA"/>
</dbReference>
<name>A0A642VAS2_9ASCO</name>
<dbReference type="FunFam" id="1.10.418.10:FF:000028">
    <property type="entry name" value="RP/EB family microtubule-associated protein"/>
    <property type="match status" value="1"/>
</dbReference>
<dbReference type="Pfam" id="PF00307">
    <property type="entry name" value="CH"/>
    <property type="match status" value="1"/>
</dbReference>
<dbReference type="GO" id="GO:0035371">
    <property type="term" value="C:microtubule plus-end"/>
    <property type="evidence" value="ECO:0007669"/>
    <property type="project" value="UniProtKB-ARBA"/>
</dbReference>
<comment type="caution">
    <text evidence="14">The sequence shown here is derived from an EMBL/GenBank/DDBJ whole genome shotgun (WGS) entry which is preliminary data.</text>
</comment>
<evidence type="ECO:0000256" key="7">
    <source>
        <dbReference type="ARBA" id="ARBA00023212"/>
    </source>
</evidence>
<dbReference type="InterPro" id="IPR036872">
    <property type="entry name" value="CH_dom_sf"/>
</dbReference>
<evidence type="ECO:0000256" key="8">
    <source>
        <dbReference type="ARBA" id="ARBA00023306"/>
    </source>
</evidence>
<dbReference type="Pfam" id="PF03271">
    <property type="entry name" value="EB1"/>
    <property type="match status" value="1"/>
</dbReference>
<dbReference type="OrthoDB" id="2119228at2759"/>
<keyword evidence="8" id="KW-0131">Cell cycle</keyword>
<dbReference type="GO" id="GO:0072686">
    <property type="term" value="C:mitotic spindle"/>
    <property type="evidence" value="ECO:0007669"/>
    <property type="project" value="UniProtKB-ARBA"/>
</dbReference>
<gene>
    <name evidence="14" type="ORF">TRICI_000605</name>
</gene>